<evidence type="ECO:0000256" key="2">
    <source>
        <dbReference type="ARBA" id="ARBA00022723"/>
    </source>
</evidence>
<evidence type="ECO:0000259" key="10">
    <source>
        <dbReference type="PROSITE" id="PS50157"/>
    </source>
</evidence>
<organism evidence="11 12">
    <name type="scientific">Cucurbitaria berberidis CBS 394.84</name>
    <dbReference type="NCBI Taxonomy" id="1168544"/>
    <lineage>
        <taxon>Eukaryota</taxon>
        <taxon>Fungi</taxon>
        <taxon>Dikarya</taxon>
        <taxon>Ascomycota</taxon>
        <taxon>Pezizomycotina</taxon>
        <taxon>Dothideomycetes</taxon>
        <taxon>Pleosporomycetidae</taxon>
        <taxon>Pleosporales</taxon>
        <taxon>Pleosporineae</taxon>
        <taxon>Cucurbitariaceae</taxon>
        <taxon>Cucurbitaria</taxon>
    </lineage>
</organism>
<dbReference type="GO" id="GO:0008270">
    <property type="term" value="F:zinc ion binding"/>
    <property type="evidence" value="ECO:0007669"/>
    <property type="project" value="UniProtKB-KW"/>
</dbReference>
<dbReference type="GO" id="GO:0006357">
    <property type="term" value="P:regulation of transcription by RNA polymerase II"/>
    <property type="evidence" value="ECO:0007669"/>
    <property type="project" value="TreeGrafter"/>
</dbReference>
<dbReference type="OrthoDB" id="8922241at2759"/>
<dbReference type="SMART" id="SM00355">
    <property type="entry name" value="ZnF_C2H2"/>
    <property type="match status" value="3"/>
</dbReference>
<dbReference type="RefSeq" id="XP_040784626.1">
    <property type="nucleotide sequence ID" value="XM_040936190.1"/>
</dbReference>
<comment type="subcellular location">
    <subcellularLocation>
        <location evidence="1">Nucleus</location>
    </subcellularLocation>
</comment>
<evidence type="ECO:0000256" key="6">
    <source>
        <dbReference type="ARBA" id="ARBA00023163"/>
    </source>
</evidence>
<gene>
    <name evidence="11" type="ORF">K460DRAFT_398152</name>
</gene>
<evidence type="ECO:0000256" key="3">
    <source>
        <dbReference type="ARBA" id="ARBA00022771"/>
    </source>
</evidence>
<evidence type="ECO:0000313" key="11">
    <source>
        <dbReference type="EMBL" id="KAF1842063.1"/>
    </source>
</evidence>
<feature type="region of interest" description="Disordered" evidence="9">
    <location>
        <begin position="1"/>
        <end position="39"/>
    </location>
</feature>
<dbReference type="InterPro" id="IPR051061">
    <property type="entry name" value="Zinc_finger_trans_reg"/>
</dbReference>
<feature type="domain" description="C2H2-type" evidence="10">
    <location>
        <begin position="157"/>
        <end position="183"/>
    </location>
</feature>
<dbReference type="InterPro" id="IPR036236">
    <property type="entry name" value="Znf_C2H2_sf"/>
</dbReference>
<keyword evidence="2" id="KW-0479">Metal-binding</keyword>
<keyword evidence="12" id="KW-1185">Reference proteome</keyword>
<name>A0A9P4L5J9_9PLEO</name>
<evidence type="ECO:0000313" key="12">
    <source>
        <dbReference type="Proteomes" id="UP000800039"/>
    </source>
</evidence>
<dbReference type="PROSITE" id="PS50157">
    <property type="entry name" value="ZINC_FINGER_C2H2_2"/>
    <property type="match status" value="1"/>
</dbReference>
<evidence type="ECO:0000256" key="1">
    <source>
        <dbReference type="ARBA" id="ARBA00004123"/>
    </source>
</evidence>
<comment type="caution">
    <text evidence="11">The sequence shown here is derived from an EMBL/GenBank/DDBJ whole genome shotgun (WGS) entry which is preliminary data.</text>
</comment>
<dbReference type="Gene3D" id="3.30.160.60">
    <property type="entry name" value="Classic Zinc Finger"/>
    <property type="match status" value="1"/>
</dbReference>
<accession>A0A9P4L5J9</accession>
<dbReference type="InterPro" id="IPR013087">
    <property type="entry name" value="Znf_C2H2_type"/>
</dbReference>
<dbReference type="PROSITE" id="PS00028">
    <property type="entry name" value="ZINC_FINGER_C2H2_1"/>
    <property type="match status" value="3"/>
</dbReference>
<evidence type="ECO:0000256" key="8">
    <source>
        <dbReference type="PROSITE-ProRule" id="PRU00042"/>
    </source>
</evidence>
<protein>
    <recommendedName>
        <fullName evidence="10">C2H2-type domain-containing protein</fullName>
    </recommendedName>
</protein>
<dbReference type="GeneID" id="63853441"/>
<keyword evidence="3 8" id="KW-0863">Zinc-finger</keyword>
<evidence type="ECO:0000256" key="5">
    <source>
        <dbReference type="ARBA" id="ARBA00023015"/>
    </source>
</evidence>
<dbReference type="SUPFAM" id="SSF57667">
    <property type="entry name" value="beta-beta-alpha zinc fingers"/>
    <property type="match status" value="1"/>
</dbReference>
<evidence type="ECO:0000256" key="9">
    <source>
        <dbReference type="SAM" id="MobiDB-lite"/>
    </source>
</evidence>
<dbReference type="GO" id="GO:0005634">
    <property type="term" value="C:nucleus"/>
    <property type="evidence" value="ECO:0007669"/>
    <property type="project" value="UniProtKB-SubCell"/>
</dbReference>
<dbReference type="Proteomes" id="UP000800039">
    <property type="component" value="Unassembled WGS sequence"/>
</dbReference>
<keyword evidence="6" id="KW-0804">Transcription</keyword>
<feature type="compositionally biased region" description="Polar residues" evidence="9">
    <location>
        <begin position="1"/>
        <end position="37"/>
    </location>
</feature>
<reference evidence="11" key="1">
    <citation type="submission" date="2020-01" db="EMBL/GenBank/DDBJ databases">
        <authorList>
            <consortium name="DOE Joint Genome Institute"/>
            <person name="Haridas S."/>
            <person name="Albert R."/>
            <person name="Binder M."/>
            <person name="Bloem J."/>
            <person name="Labutti K."/>
            <person name="Salamov A."/>
            <person name="Andreopoulos B."/>
            <person name="Baker S.E."/>
            <person name="Barry K."/>
            <person name="Bills G."/>
            <person name="Bluhm B.H."/>
            <person name="Cannon C."/>
            <person name="Castanera R."/>
            <person name="Culley D.E."/>
            <person name="Daum C."/>
            <person name="Ezra D."/>
            <person name="Gonzalez J.B."/>
            <person name="Henrissat B."/>
            <person name="Kuo A."/>
            <person name="Liang C."/>
            <person name="Lipzen A."/>
            <person name="Lutzoni F."/>
            <person name="Magnuson J."/>
            <person name="Mondo S."/>
            <person name="Nolan M."/>
            <person name="Ohm R."/>
            <person name="Pangilinan J."/>
            <person name="Park H.-J."/>
            <person name="Ramirez L."/>
            <person name="Alfaro M."/>
            <person name="Sun H."/>
            <person name="Tritt A."/>
            <person name="Yoshinaga Y."/>
            <person name="Zwiers L.-H."/>
            <person name="Turgeon B.G."/>
            <person name="Goodwin S.B."/>
            <person name="Spatafora J.W."/>
            <person name="Crous P.W."/>
            <person name="Grigoriev I.V."/>
        </authorList>
    </citation>
    <scope>NUCLEOTIDE SEQUENCE</scope>
    <source>
        <strain evidence="11">CBS 394.84</strain>
    </source>
</reference>
<keyword evidence="4" id="KW-0862">Zinc</keyword>
<dbReference type="PANTHER" id="PTHR46179:SF13">
    <property type="entry name" value="C2H2-TYPE DOMAIN-CONTAINING PROTEIN"/>
    <property type="match status" value="1"/>
</dbReference>
<dbReference type="AlphaFoldDB" id="A0A9P4L5J9"/>
<dbReference type="PANTHER" id="PTHR46179">
    <property type="entry name" value="ZINC FINGER PROTEIN"/>
    <property type="match status" value="1"/>
</dbReference>
<evidence type="ECO:0000256" key="7">
    <source>
        <dbReference type="ARBA" id="ARBA00023242"/>
    </source>
</evidence>
<keyword evidence="5" id="KW-0805">Transcription regulation</keyword>
<evidence type="ECO:0000256" key="4">
    <source>
        <dbReference type="ARBA" id="ARBA00022833"/>
    </source>
</evidence>
<sequence length="183" mass="20609">MSQQSYWPVENNANSVMHAPSSQPERQATTGSESEQTLDVVGYHFVPTKSSDRAADSIETASVDNSVVDTVDLHPPTPSNAHLPTTYPDIEAKQGIPQCTFCNLTFDNPCDLDGHMHRKHEGQYKCTHPGCFNSFKFKIDWKRHVQTHLAMGSRPMFSCLDPGCDKAYPRKDNMLKHFEKMHS</sequence>
<proteinExistence type="predicted"/>
<keyword evidence="7" id="KW-0539">Nucleus</keyword>
<dbReference type="EMBL" id="ML976618">
    <property type="protein sequence ID" value="KAF1842063.1"/>
    <property type="molecule type" value="Genomic_DNA"/>
</dbReference>